<keyword evidence="1" id="KW-0175">Coiled coil</keyword>
<evidence type="ECO:0000313" key="4">
    <source>
        <dbReference type="EnsemblPlants" id="KQK16425"/>
    </source>
</evidence>
<dbReference type="PANTHER" id="PTHR37371:SF8">
    <property type="entry name" value="OS07G0452600 PROTEIN"/>
    <property type="match status" value="1"/>
</dbReference>
<reference evidence="4" key="3">
    <citation type="submission" date="2018-08" db="UniProtKB">
        <authorList>
            <consortium name="EnsemblPlants"/>
        </authorList>
    </citation>
    <scope>IDENTIFICATION</scope>
    <source>
        <strain evidence="4">cv. Bd21</strain>
    </source>
</reference>
<dbReference type="Gramene" id="KQK16425">
    <property type="protein sequence ID" value="KQK16425"/>
    <property type="gene ID" value="BRADI_1g28690v3"/>
</dbReference>
<feature type="compositionally biased region" description="Low complexity" evidence="2">
    <location>
        <begin position="1"/>
        <end position="15"/>
    </location>
</feature>
<feature type="compositionally biased region" description="Basic residues" evidence="2">
    <location>
        <begin position="80"/>
        <end position="93"/>
    </location>
</feature>
<dbReference type="Proteomes" id="UP000008810">
    <property type="component" value="Chromosome 1"/>
</dbReference>
<dbReference type="AlphaFoldDB" id="I1GUS3"/>
<gene>
    <name evidence="4" type="primary">LOC100823324</name>
    <name evidence="3" type="ORF">BRADI_1g28690v3</name>
</gene>
<evidence type="ECO:0000256" key="2">
    <source>
        <dbReference type="SAM" id="MobiDB-lite"/>
    </source>
</evidence>
<keyword evidence="5" id="KW-1185">Reference proteome</keyword>
<feature type="region of interest" description="Disordered" evidence="2">
    <location>
        <begin position="1"/>
        <end position="113"/>
    </location>
</feature>
<dbReference type="SUPFAM" id="SSF58113">
    <property type="entry name" value="Apolipoprotein A-I"/>
    <property type="match status" value="1"/>
</dbReference>
<accession>I1GUS3</accession>
<reference evidence="3" key="2">
    <citation type="submission" date="2017-06" db="EMBL/GenBank/DDBJ databases">
        <title>WGS assembly of Brachypodium distachyon.</title>
        <authorList>
            <consortium name="The International Brachypodium Initiative"/>
            <person name="Lucas S."/>
            <person name="Harmon-Smith M."/>
            <person name="Lail K."/>
            <person name="Tice H."/>
            <person name="Grimwood J."/>
            <person name="Bruce D."/>
            <person name="Barry K."/>
            <person name="Shu S."/>
            <person name="Lindquist E."/>
            <person name="Wang M."/>
            <person name="Pitluck S."/>
            <person name="Vogel J.P."/>
            <person name="Garvin D.F."/>
            <person name="Mockler T.C."/>
            <person name="Schmutz J."/>
            <person name="Rokhsar D."/>
            <person name="Bevan M.W."/>
        </authorList>
    </citation>
    <scope>NUCLEOTIDE SEQUENCE</scope>
    <source>
        <strain evidence="3">Bd21</strain>
    </source>
</reference>
<proteinExistence type="predicted"/>
<dbReference type="KEGG" id="bdi:100823324"/>
<evidence type="ECO:0000256" key="1">
    <source>
        <dbReference type="SAM" id="Coils"/>
    </source>
</evidence>
<dbReference type="OrthoDB" id="1933837at2759"/>
<dbReference type="EMBL" id="CM000880">
    <property type="protein sequence ID" value="KQK16425.1"/>
    <property type="molecule type" value="Genomic_DNA"/>
</dbReference>
<organism evidence="4">
    <name type="scientific">Brachypodium distachyon</name>
    <name type="common">Purple false brome</name>
    <name type="synonym">Trachynia distachya</name>
    <dbReference type="NCBI Taxonomy" id="15368"/>
    <lineage>
        <taxon>Eukaryota</taxon>
        <taxon>Viridiplantae</taxon>
        <taxon>Streptophyta</taxon>
        <taxon>Embryophyta</taxon>
        <taxon>Tracheophyta</taxon>
        <taxon>Spermatophyta</taxon>
        <taxon>Magnoliopsida</taxon>
        <taxon>Liliopsida</taxon>
        <taxon>Poales</taxon>
        <taxon>Poaceae</taxon>
        <taxon>BOP clade</taxon>
        <taxon>Pooideae</taxon>
        <taxon>Stipodae</taxon>
        <taxon>Brachypodieae</taxon>
        <taxon>Brachypodium</taxon>
    </lineage>
</organism>
<dbReference type="OMA" id="CTTRVCK"/>
<reference evidence="3 4" key="1">
    <citation type="journal article" date="2010" name="Nature">
        <title>Genome sequencing and analysis of the model grass Brachypodium distachyon.</title>
        <authorList>
            <consortium name="International Brachypodium Initiative"/>
        </authorList>
    </citation>
    <scope>NUCLEOTIDE SEQUENCE [LARGE SCALE GENOMIC DNA]</scope>
    <source>
        <strain evidence="3">Bd21</strain>
        <strain evidence="4">cv. Bd21</strain>
    </source>
</reference>
<dbReference type="PANTHER" id="PTHR37371">
    <property type="entry name" value="OS08G0180400 PROTEIN"/>
    <property type="match status" value="1"/>
</dbReference>
<dbReference type="RefSeq" id="XP_003560253.1">
    <property type="nucleotide sequence ID" value="XM_003560205.4"/>
</dbReference>
<dbReference type="ExpressionAtlas" id="I1GUS3">
    <property type="expression patterns" value="baseline"/>
</dbReference>
<dbReference type="GeneID" id="100823324"/>
<sequence>MGRPRATAAAGTAASRPRRANAKSKPAFLSPPAPATRKRNARARAPSSYPSSPSPSPSFPTDVSFVAPLSSVSPEPASKSRSRKPSSKAKAKPAARSPPLASPRPVSPLSAGAPPAAAALVSSVGDLRSAAASQMESLRHRLDGLHSRVHTDLDASLSRASKRFKTQNQACQQLTDEVDNEYRKISDNLKENAEKLKAKYKQIMAETQSSTSRACKVTIPEITKSVEKAIDGLRRRYNISMPV</sequence>
<dbReference type="HOGENOM" id="CLU_077806_1_0_1"/>
<feature type="coiled-coil region" evidence="1">
    <location>
        <begin position="157"/>
        <end position="210"/>
    </location>
</feature>
<evidence type="ECO:0000313" key="3">
    <source>
        <dbReference type="EMBL" id="KQK16425.1"/>
    </source>
</evidence>
<protein>
    <submittedName>
        <fullName evidence="3 4">Uncharacterized protein</fullName>
    </submittedName>
</protein>
<evidence type="ECO:0000313" key="5">
    <source>
        <dbReference type="Proteomes" id="UP000008810"/>
    </source>
</evidence>
<dbReference type="eggNOG" id="ENOG502S15R">
    <property type="taxonomic scope" value="Eukaryota"/>
</dbReference>
<name>I1GUS3_BRADI</name>
<dbReference type="STRING" id="15368.I1GUS3"/>
<dbReference type="EnsemblPlants" id="KQK16425">
    <property type="protein sequence ID" value="KQK16425"/>
    <property type="gene ID" value="BRADI_1g28690v3"/>
</dbReference>